<comment type="caution">
    <text evidence="1">The sequence shown here is derived from an EMBL/GenBank/DDBJ whole genome shotgun (WGS) entry which is preliminary data.</text>
</comment>
<gene>
    <name evidence="1" type="ORF">PQQ68_13365</name>
</gene>
<sequence length="75" mass="8482">MYATILPSKPSQRRAARLTAEKVRVVTGASVIARRRSEQQQQAQVRREARGAVRGREVWSDDEGDFVEAGEGWNR</sequence>
<protein>
    <submittedName>
        <fullName evidence="1">Uncharacterized protein</fullName>
    </submittedName>
</protein>
<organism evidence="1 2">
    <name type="scientific">Paraburkholderia dilworthii</name>
    <dbReference type="NCBI Taxonomy" id="948106"/>
    <lineage>
        <taxon>Bacteria</taxon>
        <taxon>Pseudomonadati</taxon>
        <taxon>Pseudomonadota</taxon>
        <taxon>Betaproteobacteria</taxon>
        <taxon>Burkholderiales</taxon>
        <taxon>Burkholderiaceae</taxon>
        <taxon>Paraburkholderia</taxon>
    </lineage>
</organism>
<dbReference type="Proteomes" id="UP001629367">
    <property type="component" value="Unassembled WGS sequence"/>
</dbReference>
<keyword evidence="2" id="KW-1185">Reference proteome</keyword>
<evidence type="ECO:0000313" key="1">
    <source>
        <dbReference type="EMBL" id="MFM0594010.1"/>
    </source>
</evidence>
<dbReference type="EMBL" id="JAQQBZ010000007">
    <property type="protein sequence ID" value="MFM0594010.1"/>
    <property type="molecule type" value="Genomic_DNA"/>
</dbReference>
<reference evidence="1 2" key="1">
    <citation type="journal article" date="2024" name="Chem. Sci.">
        <title>Discovery of megapolipeptins by genome mining of a Burkholderiales bacteria collection.</title>
        <authorList>
            <person name="Paulo B.S."/>
            <person name="Recchia M.J.J."/>
            <person name="Lee S."/>
            <person name="Fergusson C.H."/>
            <person name="Romanowski S.B."/>
            <person name="Hernandez A."/>
            <person name="Krull N."/>
            <person name="Liu D.Y."/>
            <person name="Cavanagh H."/>
            <person name="Bos A."/>
            <person name="Gray C.A."/>
            <person name="Murphy B.T."/>
            <person name="Linington R.G."/>
            <person name="Eustaquio A.S."/>
        </authorList>
    </citation>
    <scope>NUCLEOTIDE SEQUENCE [LARGE SCALE GENOMIC DNA]</scope>
    <source>
        <strain evidence="1 2">RL17-335-BIF-A</strain>
    </source>
</reference>
<dbReference type="RefSeq" id="WP_408212506.1">
    <property type="nucleotide sequence ID" value="NZ_JAQQBZ010000007.1"/>
</dbReference>
<accession>A0ABW9D6P4</accession>
<proteinExistence type="predicted"/>
<evidence type="ECO:0000313" key="2">
    <source>
        <dbReference type="Proteomes" id="UP001629367"/>
    </source>
</evidence>
<name>A0ABW9D6P4_9BURK</name>